<keyword evidence="3" id="KW-0808">Transferase</keyword>
<dbReference type="PANTHER" id="PTHR33841:SF1">
    <property type="entry name" value="DNA METHYLTRANSFERASE A"/>
    <property type="match status" value="1"/>
</dbReference>
<evidence type="ECO:0000313" key="7">
    <source>
        <dbReference type="EMBL" id="UFP97042.1"/>
    </source>
</evidence>
<dbReference type="Pfam" id="PF22654">
    <property type="entry name" value="DUF7008"/>
    <property type="match status" value="1"/>
</dbReference>
<evidence type="ECO:0000256" key="3">
    <source>
        <dbReference type="ARBA" id="ARBA00022679"/>
    </source>
</evidence>
<evidence type="ECO:0000256" key="2">
    <source>
        <dbReference type="ARBA" id="ARBA00022603"/>
    </source>
</evidence>
<keyword evidence="5" id="KW-0175">Coiled coil</keyword>
<dbReference type="InterPro" id="IPR050953">
    <property type="entry name" value="N4_N6_ade-DNA_methylase"/>
</dbReference>
<feature type="coiled-coil region" evidence="5">
    <location>
        <begin position="413"/>
        <end position="440"/>
    </location>
</feature>
<evidence type="ECO:0000259" key="6">
    <source>
        <dbReference type="Pfam" id="PF22654"/>
    </source>
</evidence>
<dbReference type="Proteomes" id="UP001054846">
    <property type="component" value="Chromosome"/>
</dbReference>
<reference evidence="7 8" key="1">
    <citation type="journal article" date="2021" name="Genome Biol. Evol.">
        <title>Complete Genome Sequencing of a Novel Gloeobacter Species from a Waterfall Cave in Mexico.</title>
        <authorList>
            <person name="Saw J.H."/>
            <person name="Cardona T."/>
            <person name="Montejano G."/>
        </authorList>
    </citation>
    <scope>NUCLEOTIDE SEQUENCE [LARGE SCALE GENOMIC DNA]</scope>
    <source>
        <strain evidence="7">MG652769</strain>
    </source>
</reference>
<feature type="domain" description="DUF7008" evidence="6">
    <location>
        <begin position="435"/>
        <end position="831"/>
    </location>
</feature>
<dbReference type="InterPro" id="IPR054277">
    <property type="entry name" value="DUF7008"/>
</dbReference>
<name>A0ABY3PU46_9CYAN</name>
<dbReference type="EMBL" id="CP063845">
    <property type="protein sequence ID" value="UFP97042.1"/>
    <property type="molecule type" value="Genomic_DNA"/>
</dbReference>
<evidence type="ECO:0000256" key="1">
    <source>
        <dbReference type="ARBA" id="ARBA00011900"/>
    </source>
</evidence>
<evidence type="ECO:0000313" key="8">
    <source>
        <dbReference type="Proteomes" id="UP001054846"/>
    </source>
</evidence>
<comment type="catalytic activity">
    <reaction evidence="4">
        <text>a 2'-deoxyadenosine in DNA + S-adenosyl-L-methionine = an N(6)-methyl-2'-deoxyadenosine in DNA + S-adenosyl-L-homocysteine + H(+)</text>
        <dbReference type="Rhea" id="RHEA:15197"/>
        <dbReference type="Rhea" id="RHEA-COMP:12418"/>
        <dbReference type="Rhea" id="RHEA-COMP:12419"/>
        <dbReference type="ChEBI" id="CHEBI:15378"/>
        <dbReference type="ChEBI" id="CHEBI:57856"/>
        <dbReference type="ChEBI" id="CHEBI:59789"/>
        <dbReference type="ChEBI" id="CHEBI:90615"/>
        <dbReference type="ChEBI" id="CHEBI:90616"/>
        <dbReference type="EC" id="2.1.1.72"/>
    </reaction>
</comment>
<evidence type="ECO:0000256" key="4">
    <source>
        <dbReference type="ARBA" id="ARBA00047942"/>
    </source>
</evidence>
<accession>A0ABY3PU46</accession>
<evidence type="ECO:0000256" key="5">
    <source>
        <dbReference type="SAM" id="Coils"/>
    </source>
</evidence>
<dbReference type="Gene3D" id="3.40.50.150">
    <property type="entry name" value="Vaccinia Virus protein VP39"/>
    <property type="match status" value="1"/>
</dbReference>
<gene>
    <name evidence="7" type="primary">pglX</name>
    <name evidence="7" type="ORF">ISF26_17775</name>
</gene>
<proteinExistence type="predicted"/>
<dbReference type="PANTHER" id="PTHR33841">
    <property type="entry name" value="DNA METHYLTRANSFERASE YEEA-RELATED"/>
    <property type="match status" value="1"/>
</dbReference>
<keyword evidence="8" id="KW-1185">Reference proteome</keyword>
<dbReference type="InterPro" id="IPR029063">
    <property type="entry name" value="SAM-dependent_MTases_sf"/>
</dbReference>
<dbReference type="NCBIfam" id="NF033451">
    <property type="entry name" value="BREX_2_MTaseX"/>
    <property type="match status" value="1"/>
</dbReference>
<sequence length="833" mass="95824">MKYSLAVPFVERIFSLAINGGYTGQITANSFMKREFGKKLIEEYFPRVDLTHVIDTSGAYIPGHGTPTTILFGRNRKSVASKIRVLMGIRGEPATPSPASAGKVWRAIVAQVDIPGSQSEFMSAADPSRELFGKHPWSIGGGGAAELKEQIDEVCNERLGELATSIGITSFTLEDDAFVLPRLAARRHQVLDQHYRGMIAGDEIRDWWQREPEVAIFPYDDSFNSIPEDLQHPAIQYLWPSRICLTNNKMFAGKTKVECGLKWYDFGRLTSDKLRIPHSIAFGEVATHNHFTYCHGNNVFKQTAPVIKLPLVAVEGMYIDLLGLLNSSTGCFWLKQVCFPKGGDTVGKEGARVRKTLWDIYYGFNSSNVMDFPLPNDYPRELAHSIYSVAHKLSEVAPSSIFDTQTASEKEETRSLQARIKAAYQEYERLRCQLIALQEELDWQCYNLYGLLNVELKSKVDLPEVKLGQRAFEIVLARKVAKGEVETTWFERHNSTPITEIPTDWLEEYRQLVEQRIEVIENDRNIALIEQPEYKRRWNTEPWDDQLRRALRNWLLERLESYFDFDGRMNDGRKPTARIDVSLTSIARLTDIARRDAEFMEVAELYRENPTFDVYKLVEELVEAESVPLLPVLRYKPTGLRKRAEWEETWKLQRQEDAIDTRTKLPMDDPRYLIKIAAEELKQEVVGDIPVPPKYTGADFQKSDYWRLRGKLDVPRERWVSFPHCQSEDGTPTMAWAGYNHLQLARAVSSFYVDVLERIGGREDSRLVPLLACLIELLPWLEQWHSEIDPEFNLSMAQYFSGFVEDEARQMGMTLEQIRAWLPPQRSKSRRSR</sequence>
<protein>
    <recommendedName>
        <fullName evidence="1">site-specific DNA-methyltransferase (adenine-specific)</fullName>
        <ecNumber evidence="1">2.1.1.72</ecNumber>
    </recommendedName>
</protein>
<keyword evidence="2" id="KW-0489">Methyltransferase</keyword>
<organism evidence="7 8">
    <name type="scientific">Gloeobacter morelensis MG652769</name>
    <dbReference type="NCBI Taxonomy" id="2781736"/>
    <lineage>
        <taxon>Bacteria</taxon>
        <taxon>Bacillati</taxon>
        <taxon>Cyanobacteriota</taxon>
        <taxon>Cyanophyceae</taxon>
        <taxon>Gloeobacterales</taxon>
        <taxon>Gloeobacteraceae</taxon>
        <taxon>Gloeobacter</taxon>
        <taxon>Gloeobacter morelensis</taxon>
    </lineage>
</organism>
<dbReference type="SUPFAM" id="SSF53335">
    <property type="entry name" value="S-adenosyl-L-methionine-dependent methyltransferases"/>
    <property type="match status" value="1"/>
</dbReference>
<dbReference type="EC" id="2.1.1.72" evidence="1"/>